<dbReference type="Proteomes" id="UP000218181">
    <property type="component" value="Unassembled WGS sequence"/>
</dbReference>
<name>A0A2A5RP79_9LACT</name>
<feature type="coiled-coil region" evidence="1">
    <location>
        <begin position="78"/>
        <end position="109"/>
    </location>
</feature>
<comment type="caution">
    <text evidence="2">The sequence shown here is derived from an EMBL/GenBank/DDBJ whole genome shotgun (WGS) entry which is preliminary data.</text>
</comment>
<proteinExistence type="predicted"/>
<evidence type="ECO:0000256" key="1">
    <source>
        <dbReference type="SAM" id="Coils"/>
    </source>
</evidence>
<protein>
    <submittedName>
        <fullName evidence="2">Uncharacterized protein</fullName>
    </submittedName>
</protein>
<keyword evidence="3" id="KW-1185">Reference proteome</keyword>
<sequence length="110" mass="12743">MYDVLTRELSDVKSDLSAGKLESAKDKFDFVKSETKRWADEIRITDGSYQGIARKIFKHPYQVPEDILQRINVLYGQLNKVEGELTKKLEKSRNLQARANAKIKKENKEV</sequence>
<reference evidence="2 3" key="1">
    <citation type="submission" date="2014-12" db="EMBL/GenBank/DDBJ databases">
        <title>Draft genome sequences of 10 type strains of Lactococcus.</title>
        <authorList>
            <person name="Sun Z."/>
            <person name="Zhong Z."/>
            <person name="Liu W."/>
            <person name="Zhang W."/>
            <person name="Zhang H."/>
        </authorList>
    </citation>
    <scope>NUCLEOTIDE SEQUENCE [LARGE SCALE GENOMIC DNA]</scope>
    <source>
        <strain evidence="2 3">JCM 16395</strain>
    </source>
</reference>
<evidence type="ECO:0000313" key="2">
    <source>
        <dbReference type="EMBL" id="PCS01245.1"/>
    </source>
</evidence>
<keyword evidence="1" id="KW-0175">Coiled coil</keyword>
<accession>A0A2A5RP79</accession>
<organism evidence="2 3">
    <name type="scientific">Lactococcus fujiensis JCM 16395</name>
    <dbReference type="NCBI Taxonomy" id="1291764"/>
    <lineage>
        <taxon>Bacteria</taxon>
        <taxon>Bacillati</taxon>
        <taxon>Bacillota</taxon>
        <taxon>Bacilli</taxon>
        <taxon>Lactobacillales</taxon>
        <taxon>Streptococcaceae</taxon>
        <taxon>Lactococcus</taxon>
    </lineage>
</organism>
<evidence type="ECO:0000313" key="3">
    <source>
        <dbReference type="Proteomes" id="UP000218181"/>
    </source>
</evidence>
<dbReference type="AlphaFoldDB" id="A0A2A5RP79"/>
<dbReference type="EMBL" id="JXJU01000001">
    <property type="protein sequence ID" value="PCS01245.1"/>
    <property type="molecule type" value="Genomic_DNA"/>
</dbReference>
<dbReference type="STRING" id="1291764.GCA_001311235_00616"/>
<gene>
    <name evidence="2" type="ORF">RT41_GL000009</name>
</gene>